<keyword evidence="1" id="KW-0175">Coiled coil</keyword>
<gene>
    <name evidence="2" type="ORF">MKJ03_13130</name>
</gene>
<protein>
    <submittedName>
        <fullName evidence="2">Uncharacterized protein</fullName>
    </submittedName>
</protein>
<evidence type="ECO:0000256" key="1">
    <source>
        <dbReference type="SAM" id="Coils"/>
    </source>
</evidence>
<sequence>MNPMAVFIRTVFVGFLVLVVPAGIAFGQNCDGARNILIVDRTSQLNAAESRALEDGIAIMFEDRSFGGELMIGEVRGSSLSSEWIYESCVARDYVPSIACEGVLSDSNRPQHFLDDPFDWMKNAVFGGPQREPNTKAVLLCEAERAEAETQRAEDKTKVLEELRQITKKAVSSSPTALGDTIFRVAQARCAKTSCNLYVFSNLLDAGWKELVAADVQQSEAGARAVTSSSRLNGATVKINSVMVWGFGFDEQDGEQKFQLSDDAALKLLEYWKAFFTKLSGENVYIGFEMPQ</sequence>
<accession>A0ABT0D1I5</accession>
<evidence type="ECO:0000313" key="2">
    <source>
        <dbReference type="EMBL" id="MCJ8239278.1"/>
    </source>
</evidence>
<evidence type="ECO:0000313" key="3">
    <source>
        <dbReference type="Proteomes" id="UP001522662"/>
    </source>
</evidence>
<name>A0ABT0D1I5_9HYPH</name>
<comment type="caution">
    <text evidence="2">The sequence shown here is derived from an EMBL/GenBank/DDBJ whole genome shotgun (WGS) entry which is preliminary data.</text>
</comment>
<dbReference type="EMBL" id="JALAYX010000003">
    <property type="protein sequence ID" value="MCJ8239278.1"/>
    <property type="molecule type" value="Genomic_DNA"/>
</dbReference>
<feature type="coiled-coil region" evidence="1">
    <location>
        <begin position="136"/>
        <end position="166"/>
    </location>
</feature>
<dbReference type="RefSeq" id="WP_245136942.1">
    <property type="nucleotide sequence ID" value="NZ_JALAYX010000003.1"/>
</dbReference>
<keyword evidence="3" id="KW-1185">Reference proteome</keyword>
<organism evidence="2 3">
    <name type="scientific">Peteryoungia algae</name>
    <dbReference type="NCBI Taxonomy" id="2919917"/>
    <lineage>
        <taxon>Bacteria</taxon>
        <taxon>Pseudomonadati</taxon>
        <taxon>Pseudomonadota</taxon>
        <taxon>Alphaproteobacteria</taxon>
        <taxon>Hyphomicrobiales</taxon>
        <taxon>Rhizobiaceae</taxon>
        <taxon>Peteryoungia</taxon>
    </lineage>
</organism>
<dbReference type="Proteomes" id="UP001522662">
    <property type="component" value="Unassembled WGS sequence"/>
</dbReference>
<reference evidence="2 3" key="1">
    <citation type="submission" date="2022-03" db="EMBL/GenBank/DDBJ databases">
        <title>Rhizobium SSM4.3 sp. nov., isolated from Sediment (Gouqi Island).</title>
        <authorList>
            <person name="Chen G."/>
        </authorList>
    </citation>
    <scope>NUCLEOTIDE SEQUENCE [LARGE SCALE GENOMIC DNA]</scope>
    <source>
        <strain evidence="2 3">SSM4.3</strain>
    </source>
</reference>
<proteinExistence type="predicted"/>